<organism evidence="2 3">
    <name type="scientific">Limnobacter humi</name>
    <dbReference type="NCBI Taxonomy" id="1778671"/>
    <lineage>
        <taxon>Bacteria</taxon>
        <taxon>Pseudomonadati</taxon>
        <taxon>Pseudomonadota</taxon>
        <taxon>Betaproteobacteria</taxon>
        <taxon>Burkholderiales</taxon>
        <taxon>Burkholderiaceae</taxon>
        <taxon>Limnobacter</taxon>
    </lineage>
</organism>
<proteinExistence type="predicted"/>
<protein>
    <submittedName>
        <fullName evidence="2">Dihydroneopterin triphosphate diphosphatase</fullName>
        <ecNumber evidence="2">3.6.1.67</ecNumber>
    </submittedName>
</protein>
<gene>
    <name evidence="2" type="primary">nudB</name>
    <name evidence="2" type="ORF">NQT62_02310</name>
</gene>
<dbReference type="EC" id="3.6.1.67" evidence="2"/>
<keyword evidence="2" id="KW-0378">Hydrolase</keyword>
<dbReference type="InterPro" id="IPR000086">
    <property type="entry name" value="NUDIX_hydrolase_dom"/>
</dbReference>
<sequence>MAFKIPVSVLVVMTRPSGDFLLIERADKAGYWQSVTGSLDALDEDPAQAALRELQEETGFIARLDNKPVLHCTAAELKQPGVLRPWPHHIQYEIFEHWRHRYGPGVTHNTEHWFMVCLPSDAKPTLAAKEHVAFEWLNAQEAAKRCFSPNNAQAILDLAARLNTQK</sequence>
<dbReference type="GO" id="GO:0019177">
    <property type="term" value="F:dihydroneopterin triphosphate pyrophosphohydrolase activity"/>
    <property type="evidence" value="ECO:0007669"/>
    <property type="project" value="UniProtKB-EC"/>
</dbReference>
<dbReference type="SUPFAM" id="SSF55811">
    <property type="entry name" value="Nudix"/>
    <property type="match status" value="1"/>
</dbReference>
<dbReference type="RefSeq" id="WP_256762949.1">
    <property type="nucleotide sequence ID" value="NZ_JANIGO010000001.1"/>
</dbReference>
<name>A0ABT1WCM4_9BURK</name>
<evidence type="ECO:0000313" key="2">
    <source>
        <dbReference type="EMBL" id="MCQ8895271.1"/>
    </source>
</evidence>
<dbReference type="Gene3D" id="3.90.79.10">
    <property type="entry name" value="Nucleoside Triphosphate Pyrophosphohydrolase"/>
    <property type="match status" value="1"/>
</dbReference>
<dbReference type="PANTHER" id="PTHR43736">
    <property type="entry name" value="ADP-RIBOSE PYROPHOSPHATASE"/>
    <property type="match status" value="1"/>
</dbReference>
<keyword evidence="3" id="KW-1185">Reference proteome</keyword>
<dbReference type="CDD" id="cd04664">
    <property type="entry name" value="NUDIX_DHNTPase_like"/>
    <property type="match status" value="1"/>
</dbReference>
<dbReference type="InterPro" id="IPR015797">
    <property type="entry name" value="NUDIX_hydrolase-like_dom_sf"/>
</dbReference>
<dbReference type="PROSITE" id="PS51462">
    <property type="entry name" value="NUDIX"/>
    <property type="match status" value="1"/>
</dbReference>
<dbReference type="Pfam" id="PF00293">
    <property type="entry name" value="NUDIX"/>
    <property type="match status" value="1"/>
</dbReference>
<dbReference type="Proteomes" id="UP001204142">
    <property type="component" value="Unassembled WGS sequence"/>
</dbReference>
<evidence type="ECO:0000313" key="3">
    <source>
        <dbReference type="Proteomes" id="UP001204142"/>
    </source>
</evidence>
<reference evidence="2 3" key="1">
    <citation type="submission" date="2022-07" db="EMBL/GenBank/DDBJ databases">
        <authorList>
            <person name="Xamxidin M."/>
            <person name="Wu M."/>
        </authorList>
    </citation>
    <scope>NUCLEOTIDE SEQUENCE [LARGE SCALE GENOMIC DNA]</scope>
    <source>
        <strain evidence="2 3">NBRC 111650</strain>
    </source>
</reference>
<accession>A0ABT1WCM4</accession>
<feature type="domain" description="Nudix hydrolase" evidence="1">
    <location>
        <begin position="2"/>
        <end position="159"/>
    </location>
</feature>
<evidence type="ECO:0000259" key="1">
    <source>
        <dbReference type="PROSITE" id="PS51462"/>
    </source>
</evidence>
<dbReference type="NCBIfam" id="NF006961">
    <property type="entry name" value="PRK09438.1"/>
    <property type="match status" value="1"/>
</dbReference>
<comment type="caution">
    <text evidence="2">The sequence shown here is derived from an EMBL/GenBank/DDBJ whole genome shotgun (WGS) entry which is preliminary data.</text>
</comment>
<dbReference type="EMBL" id="JANIGO010000001">
    <property type="protein sequence ID" value="MCQ8895271.1"/>
    <property type="molecule type" value="Genomic_DNA"/>
</dbReference>
<dbReference type="PANTHER" id="PTHR43736:SF1">
    <property type="entry name" value="DIHYDRONEOPTERIN TRIPHOSPHATE DIPHOSPHATASE"/>
    <property type="match status" value="1"/>
</dbReference>